<gene>
    <name evidence="2" type="ORF">BDW59DRAFT_167437</name>
</gene>
<accession>A0ABR4HF32</accession>
<evidence type="ECO:0000313" key="3">
    <source>
        <dbReference type="Proteomes" id="UP001610335"/>
    </source>
</evidence>
<proteinExistence type="predicted"/>
<feature type="domain" description="F-box" evidence="1">
    <location>
        <begin position="3"/>
        <end position="29"/>
    </location>
</feature>
<comment type="caution">
    <text evidence="2">The sequence shown here is derived from an EMBL/GenBank/DDBJ whole genome shotgun (WGS) entry which is preliminary data.</text>
</comment>
<dbReference type="Proteomes" id="UP001610335">
    <property type="component" value="Unassembled WGS sequence"/>
</dbReference>
<sequence length="133" mass="15002">MPSLNLLDLPVELILEIMECLSINDLTALMQSDDFASRIGSSALRKFLDEEVKDAFLWACHNNHVPGVHLLLPRVQRIDSRIPYEGLISVCNVSNDAETVRILVNAGIPFHPPRDLRPLGLEREQTPLHRAMQ</sequence>
<name>A0ABR4HF32_9EURO</name>
<protein>
    <recommendedName>
        <fullName evidence="1">F-box domain-containing protein</fullName>
    </recommendedName>
</protein>
<dbReference type="InterPro" id="IPR001810">
    <property type="entry name" value="F-box_dom"/>
</dbReference>
<keyword evidence="3" id="KW-1185">Reference proteome</keyword>
<evidence type="ECO:0000313" key="2">
    <source>
        <dbReference type="EMBL" id="KAL2813764.1"/>
    </source>
</evidence>
<reference evidence="2 3" key="1">
    <citation type="submission" date="2024-07" db="EMBL/GenBank/DDBJ databases">
        <title>Section-level genome sequencing and comparative genomics of Aspergillus sections Usti and Cavernicolus.</title>
        <authorList>
            <consortium name="Lawrence Berkeley National Laboratory"/>
            <person name="Nybo J.L."/>
            <person name="Vesth T.C."/>
            <person name="Theobald S."/>
            <person name="Frisvad J.C."/>
            <person name="Larsen T.O."/>
            <person name="Kjaerboelling I."/>
            <person name="Rothschild-Mancinelli K."/>
            <person name="Lyhne E.K."/>
            <person name="Kogle M.E."/>
            <person name="Barry K."/>
            <person name="Clum A."/>
            <person name="Na H."/>
            <person name="Ledsgaard L."/>
            <person name="Lin J."/>
            <person name="Lipzen A."/>
            <person name="Kuo A."/>
            <person name="Riley R."/>
            <person name="Mondo S."/>
            <person name="LaButti K."/>
            <person name="Haridas S."/>
            <person name="Pangalinan J."/>
            <person name="Salamov A.A."/>
            <person name="Simmons B.A."/>
            <person name="Magnuson J.K."/>
            <person name="Chen J."/>
            <person name="Drula E."/>
            <person name="Henrissat B."/>
            <person name="Wiebenga A."/>
            <person name="Lubbers R.J."/>
            <person name="Gomes A.C."/>
            <person name="Makela M.R."/>
            <person name="Stajich J."/>
            <person name="Grigoriev I.V."/>
            <person name="Mortensen U.H."/>
            <person name="De vries R.P."/>
            <person name="Baker S.E."/>
            <person name="Andersen M.R."/>
        </authorList>
    </citation>
    <scope>NUCLEOTIDE SEQUENCE [LARGE SCALE GENOMIC DNA]</scope>
    <source>
        <strain evidence="2 3">CBS 600.67</strain>
    </source>
</reference>
<dbReference type="EMBL" id="JBFXLS010000139">
    <property type="protein sequence ID" value="KAL2813764.1"/>
    <property type="molecule type" value="Genomic_DNA"/>
</dbReference>
<dbReference type="PROSITE" id="PS50181">
    <property type="entry name" value="FBOX"/>
    <property type="match status" value="1"/>
</dbReference>
<organism evidence="2 3">
    <name type="scientific">Aspergillus cavernicola</name>
    <dbReference type="NCBI Taxonomy" id="176166"/>
    <lineage>
        <taxon>Eukaryota</taxon>
        <taxon>Fungi</taxon>
        <taxon>Dikarya</taxon>
        <taxon>Ascomycota</taxon>
        <taxon>Pezizomycotina</taxon>
        <taxon>Eurotiomycetes</taxon>
        <taxon>Eurotiomycetidae</taxon>
        <taxon>Eurotiales</taxon>
        <taxon>Aspergillaceae</taxon>
        <taxon>Aspergillus</taxon>
        <taxon>Aspergillus subgen. Nidulantes</taxon>
    </lineage>
</organism>
<evidence type="ECO:0000259" key="1">
    <source>
        <dbReference type="PROSITE" id="PS50181"/>
    </source>
</evidence>